<dbReference type="EMBL" id="FJOG01000047">
    <property type="protein sequence ID" value="CZR67788.1"/>
    <property type="molecule type" value="Genomic_DNA"/>
</dbReference>
<dbReference type="PANTHER" id="PTHR42791:SF2">
    <property type="entry name" value="N-ACETYLTRANSFERASE DOMAIN-CONTAINING PROTEIN"/>
    <property type="match status" value="1"/>
</dbReference>
<sequence>MPKNSILPAVPSDTPLLAQLMTDSYLPQAYMQFFFPLYPSPTHILPFYAAQISSKFEHPNTQIIKIVNESSGDIVAFTCLTKESDDKKEKLTKGNEWLNGLELKWDFVANVVNGLDGLAECVQGRDHFVLSLLAVHPLYQGRSYGKQLVTYCGELADQEQVPIFLVAFPNAYGMYLKLGYEDRLHFDVDLSEYTENYCGFGVYRSSGMVREPKASLN</sequence>
<proteinExistence type="predicted"/>
<reference evidence="2 3" key="1">
    <citation type="submission" date="2016-03" db="EMBL/GenBank/DDBJ databases">
        <authorList>
            <person name="Ploux O."/>
        </authorList>
    </citation>
    <scope>NUCLEOTIDE SEQUENCE [LARGE SCALE GENOMIC DNA]</scope>
    <source>
        <strain evidence="2 3">UAMH 11012</strain>
    </source>
</reference>
<accession>A0A1L7XS40</accession>
<keyword evidence="3" id="KW-1185">Reference proteome</keyword>
<dbReference type="InterPro" id="IPR000182">
    <property type="entry name" value="GNAT_dom"/>
</dbReference>
<dbReference type="Pfam" id="PF13508">
    <property type="entry name" value="Acetyltransf_7"/>
    <property type="match status" value="1"/>
</dbReference>
<dbReference type="PROSITE" id="PS51186">
    <property type="entry name" value="GNAT"/>
    <property type="match status" value="1"/>
</dbReference>
<evidence type="ECO:0000313" key="3">
    <source>
        <dbReference type="Proteomes" id="UP000184330"/>
    </source>
</evidence>
<dbReference type="InterPro" id="IPR052523">
    <property type="entry name" value="Trichothecene_AcTrans"/>
</dbReference>
<evidence type="ECO:0000259" key="1">
    <source>
        <dbReference type="PROSITE" id="PS51186"/>
    </source>
</evidence>
<organism evidence="2 3">
    <name type="scientific">Phialocephala subalpina</name>
    <dbReference type="NCBI Taxonomy" id="576137"/>
    <lineage>
        <taxon>Eukaryota</taxon>
        <taxon>Fungi</taxon>
        <taxon>Dikarya</taxon>
        <taxon>Ascomycota</taxon>
        <taxon>Pezizomycotina</taxon>
        <taxon>Leotiomycetes</taxon>
        <taxon>Helotiales</taxon>
        <taxon>Mollisiaceae</taxon>
        <taxon>Phialocephala</taxon>
        <taxon>Phialocephala fortinii species complex</taxon>
    </lineage>
</organism>
<dbReference type="Gene3D" id="3.40.630.30">
    <property type="match status" value="1"/>
</dbReference>
<dbReference type="STRING" id="576137.A0A1L7XS40"/>
<dbReference type="GO" id="GO:0016747">
    <property type="term" value="F:acyltransferase activity, transferring groups other than amino-acyl groups"/>
    <property type="evidence" value="ECO:0007669"/>
    <property type="project" value="InterPro"/>
</dbReference>
<dbReference type="Proteomes" id="UP000184330">
    <property type="component" value="Unassembled WGS sequence"/>
</dbReference>
<dbReference type="InterPro" id="IPR016181">
    <property type="entry name" value="Acyl_CoA_acyltransferase"/>
</dbReference>
<dbReference type="SUPFAM" id="SSF55729">
    <property type="entry name" value="Acyl-CoA N-acyltransferases (Nat)"/>
    <property type="match status" value="1"/>
</dbReference>
<dbReference type="AlphaFoldDB" id="A0A1L7XS40"/>
<protein>
    <recommendedName>
        <fullName evidence="1">N-acetyltransferase domain-containing protein</fullName>
    </recommendedName>
</protein>
<feature type="domain" description="N-acetyltransferase" evidence="1">
    <location>
        <begin position="64"/>
        <end position="195"/>
    </location>
</feature>
<dbReference type="CDD" id="cd04301">
    <property type="entry name" value="NAT_SF"/>
    <property type="match status" value="1"/>
</dbReference>
<gene>
    <name evidence="2" type="ORF">PAC_17687</name>
</gene>
<name>A0A1L7XS40_9HELO</name>
<dbReference type="PANTHER" id="PTHR42791">
    <property type="entry name" value="GNAT FAMILY ACETYLTRANSFERASE"/>
    <property type="match status" value="1"/>
</dbReference>
<evidence type="ECO:0000313" key="2">
    <source>
        <dbReference type="EMBL" id="CZR67788.1"/>
    </source>
</evidence>
<dbReference type="OrthoDB" id="410198at2759"/>